<evidence type="ECO:0000313" key="1">
    <source>
        <dbReference type="EMBL" id="JAH34826.1"/>
    </source>
</evidence>
<sequence length="81" mass="9216">MILRSPLTAFIHFRYGLSPNSLVCLTLSFKVRPRTHILPPLRKTTPLTIINCRIILIPNLAVVLRHGQISELWANVWSSLS</sequence>
<reference evidence="1" key="1">
    <citation type="submission" date="2014-11" db="EMBL/GenBank/DDBJ databases">
        <authorList>
            <person name="Amaro Gonzalez C."/>
        </authorList>
    </citation>
    <scope>NUCLEOTIDE SEQUENCE</scope>
</reference>
<reference evidence="1" key="2">
    <citation type="journal article" date="2015" name="Fish Shellfish Immunol.">
        <title>Early steps in the European eel (Anguilla anguilla)-Vibrio vulnificus interaction in the gills: Role of the RtxA13 toxin.</title>
        <authorList>
            <person name="Callol A."/>
            <person name="Pajuelo D."/>
            <person name="Ebbesson L."/>
            <person name="Teles M."/>
            <person name="MacKenzie S."/>
            <person name="Amaro C."/>
        </authorList>
    </citation>
    <scope>NUCLEOTIDE SEQUENCE</scope>
</reference>
<dbReference type="AlphaFoldDB" id="A0A0E9S0L9"/>
<dbReference type="EMBL" id="GBXM01073751">
    <property type="protein sequence ID" value="JAH34826.1"/>
    <property type="molecule type" value="Transcribed_RNA"/>
</dbReference>
<protein>
    <submittedName>
        <fullName evidence="1">Uncharacterized protein</fullName>
    </submittedName>
</protein>
<proteinExistence type="predicted"/>
<accession>A0A0E9S0L9</accession>
<name>A0A0E9S0L9_ANGAN</name>
<organism evidence="1">
    <name type="scientific">Anguilla anguilla</name>
    <name type="common">European freshwater eel</name>
    <name type="synonym">Muraena anguilla</name>
    <dbReference type="NCBI Taxonomy" id="7936"/>
    <lineage>
        <taxon>Eukaryota</taxon>
        <taxon>Metazoa</taxon>
        <taxon>Chordata</taxon>
        <taxon>Craniata</taxon>
        <taxon>Vertebrata</taxon>
        <taxon>Euteleostomi</taxon>
        <taxon>Actinopterygii</taxon>
        <taxon>Neopterygii</taxon>
        <taxon>Teleostei</taxon>
        <taxon>Anguilliformes</taxon>
        <taxon>Anguillidae</taxon>
        <taxon>Anguilla</taxon>
    </lineage>
</organism>